<dbReference type="InterPro" id="IPR022605">
    <property type="entry name" value="DUF2920"/>
</dbReference>
<dbReference type="SUPFAM" id="SSF53474">
    <property type="entry name" value="alpha/beta-Hydrolases"/>
    <property type="match status" value="1"/>
</dbReference>
<sequence length="423" mass="47741">MITTKEYFISSCDDFELNIKRKSKLRFLCTYDDKVEPKAILSIIAGLGEDAQKSYKEHLASSIAEHFKGQVVVLSVNYFCVALNPDQGAKPYLDERDIDIFLENCARAKFRVADDFRDKAKDFDYANLIIGQINGVLDALKARGEIAADAHMGISVSLAPPNGEYQNFGVMSAIDVINALLYVKKDFGLQKLPCVLVGSSHGAYIANLAAKIAPWAIAGVIDNAAWNLKTEIFDKKLYRDAAFRTISFGKEIANEGLHRAHDRQKNFLFCFSNTTKWTSDESSPNYFSRSRYEIRDVAFKDHLANQAQSNKPIYVGYHSSEDNIANLDDKIAFYESLKALGYDATLHVINKQSQVDGKFIKNLAHSMNMSIKMLILKELPPLLEKLSKQKKSKVKKQISYKTDEWIYSFKEFGSKIIAKCEKI</sequence>
<dbReference type="EMBL" id="JAULJQ010000004">
    <property type="protein sequence ID" value="MDO2409269.1"/>
    <property type="molecule type" value="Genomic_DNA"/>
</dbReference>
<name>A0ABT8T7V3_9BACT</name>
<dbReference type="RefSeq" id="WP_302244130.1">
    <property type="nucleotide sequence ID" value="NZ_JAULJQ010000004.1"/>
</dbReference>
<evidence type="ECO:0000313" key="2">
    <source>
        <dbReference type="Proteomes" id="UP001171111"/>
    </source>
</evidence>
<dbReference type="Gene3D" id="3.40.50.1820">
    <property type="entry name" value="alpha/beta hydrolase"/>
    <property type="match status" value="1"/>
</dbReference>
<organism evidence="1 2">
    <name type="scientific">Campylobacter magnus</name>
    <dbReference type="NCBI Taxonomy" id="3026462"/>
    <lineage>
        <taxon>Bacteria</taxon>
        <taxon>Pseudomonadati</taxon>
        <taxon>Campylobacterota</taxon>
        <taxon>Epsilonproteobacteria</taxon>
        <taxon>Campylobacterales</taxon>
        <taxon>Campylobacteraceae</taxon>
        <taxon>Campylobacter</taxon>
    </lineage>
</organism>
<protein>
    <submittedName>
        <fullName evidence="1">DUF2920 family protein</fullName>
    </submittedName>
</protein>
<comment type="caution">
    <text evidence="1">The sequence shown here is derived from an EMBL/GenBank/DDBJ whole genome shotgun (WGS) entry which is preliminary data.</text>
</comment>
<dbReference type="InterPro" id="IPR029058">
    <property type="entry name" value="AB_hydrolase_fold"/>
</dbReference>
<evidence type="ECO:0000313" key="1">
    <source>
        <dbReference type="EMBL" id="MDO2409269.1"/>
    </source>
</evidence>
<gene>
    <name evidence="1" type="ORF">Q2362_04040</name>
</gene>
<accession>A0ABT8T7V3</accession>
<proteinExistence type="predicted"/>
<reference evidence="1 2" key="1">
    <citation type="submission" date="2023-06" db="EMBL/GenBank/DDBJ databases">
        <title>Campylobacter magnum sp. nov., isolated from cecal contents of domestic pigs (Sus scrofa domesticus).</title>
        <authorList>
            <person name="Papic B."/>
            <person name="Gruntar I."/>
        </authorList>
    </citation>
    <scope>NUCLEOTIDE SEQUENCE [LARGE SCALE GENOMIC DNA]</scope>
    <source>
        <strain evidence="2">34484-21</strain>
    </source>
</reference>
<dbReference type="Proteomes" id="UP001171111">
    <property type="component" value="Unassembled WGS sequence"/>
</dbReference>
<keyword evidence="2" id="KW-1185">Reference proteome</keyword>
<dbReference type="Pfam" id="PF11144">
    <property type="entry name" value="DUF2920"/>
    <property type="match status" value="1"/>
</dbReference>